<accession>A0AAV1RPG4</accession>
<comment type="caution">
    <text evidence="2">The sequence shown here is derived from an EMBL/GenBank/DDBJ whole genome shotgun (WGS) entry which is preliminary data.</text>
</comment>
<gene>
    <name evidence="2" type="ORF">DCAF_LOCUS13194</name>
</gene>
<reference evidence="2 3" key="1">
    <citation type="submission" date="2024-01" db="EMBL/GenBank/DDBJ databases">
        <authorList>
            <person name="Waweru B."/>
        </authorList>
    </citation>
    <scope>NUCLEOTIDE SEQUENCE [LARGE SCALE GENOMIC DNA]</scope>
</reference>
<dbReference type="AlphaFoldDB" id="A0AAV1RPG4"/>
<evidence type="ECO:0000313" key="2">
    <source>
        <dbReference type="EMBL" id="CAK7338152.1"/>
    </source>
</evidence>
<dbReference type="EMBL" id="CAWUPB010001111">
    <property type="protein sequence ID" value="CAK7338152.1"/>
    <property type="molecule type" value="Genomic_DNA"/>
</dbReference>
<evidence type="ECO:0000256" key="1">
    <source>
        <dbReference type="SAM" id="MobiDB-lite"/>
    </source>
</evidence>
<keyword evidence="3" id="KW-1185">Reference proteome</keyword>
<protein>
    <submittedName>
        <fullName evidence="2">Uncharacterized protein</fullName>
    </submittedName>
</protein>
<organism evidence="2 3">
    <name type="scientific">Dovyalis caffra</name>
    <dbReference type="NCBI Taxonomy" id="77055"/>
    <lineage>
        <taxon>Eukaryota</taxon>
        <taxon>Viridiplantae</taxon>
        <taxon>Streptophyta</taxon>
        <taxon>Embryophyta</taxon>
        <taxon>Tracheophyta</taxon>
        <taxon>Spermatophyta</taxon>
        <taxon>Magnoliopsida</taxon>
        <taxon>eudicotyledons</taxon>
        <taxon>Gunneridae</taxon>
        <taxon>Pentapetalae</taxon>
        <taxon>rosids</taxon>
        <taxon>fabids</taxon>
        <taxon>Malpighiales</taxon>
        <taxon>Salicaceae</taxon>
        <taxon>Flacourtieae</taxon>
        <taxon>Dovyalis</taxon>
    </lineage>
</organism>
<proteinExistence type="predicted"/>
<name>A0AAV1RPG4_9ROSI</name>
<dbReference type="Proteomes" id="UP001314170">
    <property type="component" value="Unassembled WGS sequence"/>
</dbReference>
<sequence length="56" mass="6330">DPFQGIHSSHPRHVRSDVMSSPRLRNPLSERSGCGSRQIGYVCYGLLLRAKPRRVV</sequence>
<feature type="region of interest" description="Disordered" evidence="1">
    <location>
        <begin position="1"/>
        <end position="35"/>
    </location>
</feature>
<evidence type="ECO:0000313" key="3">
    <source>
        <dbReference type="Proteomes" id="UP001314170"/>
    </source>
</evidence>
<feature type="non-terminal residue" evidence="2">
    <location>
        <position position="1"/>
    </location>
</feature>